<dbReference type="PANTHER" id="PTHR38826:SF5">
    <property type="entry name" value="RIBONUCLEASE VAPC13"/>
    <property type="match status" value="1"/>
</dbReference>
<evidence type="ECO:0000256" key="2">
    <source>
        <dbReference type="ARBA" id="ARBA00022722"/>
    </source>
</evidence>
<evidence type="ECO:0000256" key="3">
    <source>
        <dbReference type="ARBA" id="ARBA00022723"/>
    </source>
</evidence>
<dbReference type="InterPro" id="IPR022907">
    <property type="entry name" value="VapC_family"/>
</dbReference>
<dbReference type="GO" id="GO:0004540">
    <property type="term" value="F:RNA nuclease activity"/>
    <property type="evidence" value="ECO:0007669"/>
    <property type="project" value="InterPro"/>
</dbReference>
<comment type="function">
    <text evidence="5">Toxic component of a toxin-antitoxin (TA) system. An RNase.</text>
</comment>
<evidence type="ECO:0000256" key="5">
    <source>
        <dbReference type="HAMAP-Rule" id="MF_00265"/>
    </source>
</evidence>
<dbReference type="Gene3D" id="3.40.50.1010">
    <property type="entry name" value="5'-nuclease"/>
    <property type="match status" value="1"/>
</dbReference>
<dbReference type="eggNOG" id="COG5573">
    <property type="taxonomic scope" value="Bacteria"/>
</dbReference>
<dbReference type="EMBL" id="AAOF01000001">
    <property type="protein sequence ID" value="EAR23425.1"/>
    <property type="molecule type" value="Genomic_DNA"/>
</dbReference>
<dbReference type="InterPro" id="IPR002716">
    <property type="entry name" value="PIN_dom"/>
</dbReference>
<dbReference type="Pfam" id="PF01850">
    <property type="entry name" value="PIN"/>
    <property type="match status" value="1"/>
</dbReference>
<evidence type="ECO:0000313" key="8">
    <source>
        <dbReference type="Proteomes" id="UP000003374"/>
    </source>
</evidence>
<dbReference type="AlphaFoldDB" id="A4BM87"/>
<comment type="caution">
    <text evidence="7">The sequence shown here is derived from an EMBL/GenBank/DDBJ whole genome shotgun (WGS) entry which is preliminary data.</text>
</comment>
<dbReference type="InterPro" id="IPR029060">
    <property type="entry name" value="PIN-like_dom_sf"/>
</dbReference>
<keyword evidence="4 5" id="KW-0378">Hydrolase</keyword>
<dbReference type="SMART" id="SM00670">
    <property type="entry name" value="PINc"/>
    <property type="match status" value="1"/>
</dbReference>
<keyword evidence="1 5" id="KW-1277">Toxin-antitoxin system</keyword>
<keyword evidence="5" id="KW-0460">Magnesium</keyword>
<dbReference type="GO" id="GO:0000287">
    <property type="term" value="F:magnesium ion binding"/>
    <property type="evidence" value="ECO:0007669"/>
    <property type="project" value="UniProtKB-UniRule"/>
</dbReference>
<protein>
    <recommendedName>
        <fullName evidence="5">Ribonuclease VapC</fullName>
        <shortName evidence="5">RNase VapC</shortName>
        <ecNumber evidence="5">3.1.-.-</ecNumber>
    </recommendedName>
    <alternativeName>
        <fullName evidence="5">Toxin VapC</fullName>
    </alternativeName>
</protein>
<dbReference type="CDD" id="cd18692">
    <property type="entry name" value="PIN_VapC-like"/>
    <property type="match status" value="1"/>
</dbReference>
<proteinExistence type="inferred from homology"/>
<dbReference type="STRING" id="314278.NB231_16433"/>
<evidence type="ECO:0000256" key="4">
    <source>
        <dbReference type="ARBA" id="ARBA00022801"/>
    </source>
</evidence>
<keyword evidence="8" id="KW-1185">Reference proteome</keyword>
<reference evidence="7 8" key="1">
    <citation type="submission" date="2006-02" db="EMBL/GenBank/DDBJ databases">
        <authorList>
            <person name="Waterbury J."/>
            <person name="Ferriera S."/>
            <person name="Johnson J."/>
            <person name="Kravitz S."/>
            <person name="Halpern A."/>
            <person name="Remington K."/>
            <person name="Beeson K."/>
            <person name="Tran B."/>
            <person name="Rogers Y.-H."/>
            <person name="Friedman R."/>
            <person name="Venter J.C."/>
        </authorList>
    </citation>
    <scope>NUCLEOTIDE SEQUENCE [LARGE SCALE GENOMIC DNA]</scope>
    <source>
        <strain evidence="7 8">Nb-231</strain>
    </source>
</reference>
<dbReference type="GO" id="GO:0016787">
    <property type="term" value="F:hydrolase activity"/>
    <property type="evidence" value="ECO:0007669"/>
    <property type="project" value="UniProtKB-KW"/>
</dbReference>
<organism evidence="7 8">
    <name type="scientific">Nitrococcus mobilis Nb-231</name>
    <dbReference type="NCBI Taxonomy" id="314278"/>
    <lineage>
        <taxon>Bacteria</taxon>
        <taxon>Pseudomonadati</taxon>
        <taxon>Pseudomonadota</taxon>
        <taxon>Gammaproteobacteria</taxon>
        <taxon>Chromatiales</taxon>
        <taxon>Ectothiorhodospiraceae</taxon>
        <taxon>Nitrococcus</taxon>
    </lineage>
</organism>
<keyword evidence="3 5" id="KW-0479">Metal-binding</keyword>
<dbReference type="RefSeq" id="WP_005004701.1">
    <property type="nucleotide sequence ID" value="NZ_CH672427.1"/>
</dbReference>
<dbReference type="InterPro" id="IPR052106">
    <property type="entry name" value="PINc/VapC_TA"/>
</dbReference>
<dbReference type="HAMAP" id="MF_00265">
    <property type="entry name" value="VapC_Nob1"/>
    <property type="match status" value="1"/>
</dbReference>
<dbReference type="GO" id="GO:0090729">
    <property type="term" value="F:toxin activity"/>
    <property type="evidence" value="ECO:0007669"/>
    <property type="project" value="UniProtKB-KW"/>
</dbReference>
<dbReference type="SUPFAM" id="SSF88723">
    <property type="entry name" value="PIN domain-like"/>
    <property type="match status" value="1"/>
</dbReference>
<evidence type="ECO:0000259" key="6">
    <source>
        <dbReference type="SMART" id="SM00670"/>
    </source>
</evidence>
<dbReference type="OrthoDB" id="9792015at2"/>
<feature type="binding site" evidence="5">
    <location>
        <position position="100"/>
    </location>
    <ligand>
        <name>Mg(2+)</name>
        <dbReference type="ChEBI" id="CHEBI:18420"/>
    </ligand>
</feature>
<keyword evidence="2 5" id="KW-0540">Nuclease</keyword>
<dbReference type="Proteomes" id="UP000003374">
    <property type="component" value="Unassembled WGS sequence"/>
</dbReference>
<keyword evidence="5" id="KW-0800">Toxin</keyword>
<dbReference type="PANTHER" id="PTHR38826">
    <property type="entry name" value="RIBONUCLEASE VAPC13"/>
    <property type="match status" value="1"/>
</dbReference>
<feature type="domain" description="PIN" evidence="6">
    <location>
        <begin position="2"/>
        <end position="124"/>
    </location>
</feature>
<accession>A4BM87</accession>
<sequence length="135" mass="15318">MTRVFVDTNVLVYSVDPSEPSKRDASRRILLELARTGEIVTSTQVLKEFYNIALRKIGLASNVAERCVREFARNEVIEVSVEIILAGIALHRAYSLSFWDALIIQTAVTGDCDRLLSEDMQHDSRYEGLLVWNPF</sequence>
<comment type="cofactor">
    <cofactor evidence="5">
        <name>Mg(2+)</name>
        <dbReference type="ChEBI" id="CHEBI:18420"/>
    </cofactor>
</comment>
<dbReference type="HOGENOM" id="CLU_128080_0_0_6"/>
<dbReference type="EC" id="3.1.-.-" evidence="5"/>
<evidence type="ECO:0000256" key="1">
    <source>
        <dbReference type="ARBA" id="ARBA00022649"/>
    </source>
</evidence>
<evidence type="ECO:0000313" key="7">
    <source>
        <dbReference type="EMBL" id="EAR23425.1"/>
    </source>
</evidence>
<gene>
    <name evidence="5" type="primary">vapC</name>
    <name evidence="7" type="ORF">NB231_16433</name>
</gene>
<feature type="binding site" evidence="5">
    <location>
        <position position="7"/>
    </location>
    <ligand>
        <name>Mg(2+)</name>
        <dbReference type="ChEBI" id="CHEBI:18420"/>
    </ligand>
</feature>
<comment type="similarity">
    <text evidence="5">Belongs to the PINc/VapC protein family.</text>
</comment>
<name>A4BM87_9GAMM</name>